<dbReference type="KEGG" id="hhw:NCTC503_02174"/>
<keyword evidence="2" id="KW-1185">Reference proteome</keyword>
<organism evidence="1 2">
    <name type="scientific">Hathewaya histolytica</name>
    <name type="common">Clostridium histolyticum</name>
    <dbReference type="NCBI Taxonomy" id="1498"/>
    <lineage>
        <taxon>Bacteria</taxon>
        <taxon>Bacillati</taxon>
        <taxon>Bacillota</taxon>
        <taxon>Clostridia</taxon>
        <taxon>Eubacteriales</taxon>
        <taxon>Clostridiaceae</taxon>
        <taxon>Hathewaya</taxon>
    </lineage>
</organism>
<dbReference type="Proteomes" id="UP000308489">
    <property type="component" value="Chromosome 1"/>
</dbReference>
<gene>
    <name evidence="1" type="ORF">NCTC503_02174</name>
</gene>
<name>A0A4U9RQF1_HATHI</name>
<dbReference type="RefSeq" id="WP_138210734.1">
    <property type="nucleotide sequence ID" value="NZ_CBCRUQ010000024.1"/>
</dbReference>
<dbReference type="AlphaFoldDB" id="A0A4U9RQF1"/>
<protein>
    <submittedName>
        <fullName evidence="1">Phage protein</fullName>
    </submittedName>
</protein>
<proteinExistence type="predicted"/>
<evidence type="ECO:0000313" key="2">
    <source>
        <dbReference type="Proteomes" id="UP000308489"/>
    </source>
</evidence>
<evidence type="ECO:0000313" key="1">
    <source>
        <dbReference type="EMBL" id="VTQ93751.1"/>
    </source>
</evidence>
<sequence>MSNAVILVNVNMNIQAAKEAEKEVEGLASKLGKLAKTGLKGLTDGVIAAGGALKKLWDIGVKCNSDMGSNVSTIKNAFNSLASEAFAPLADTLKDTVLPAALGHIDTLSKEFKEKGITGLVGAIGEIAAKMLSNISSNLPMIMNIAMDIIQSFIDGIKGNLPQIVSSAIKIIVSLAEGILTMLPKILELGLQLIIELAKGLAESIPTMLPAIIEVVIGICDMIIDNIDTIISVGIKLLLALIQGIMDSLPTLIEHIPRIINSFCDALFCNLPTILKAGVDILLTLIKGIIESIPTLIANLPQIILAIVNVMMLYDWISVGKNLIQFIGNGFSSMGKGLCTIASDIAKWVHNAITSIFTGGFSWGGNLISSIGNGFSAMSTFLAESARGVARYALSAITSIFTGGVNIGKNLISGIWTGIKSMQQWILNNISTFAGCVISGIKGFFGIHSPSRVMRDQVGKYLAQGIGLGFEDESSDLENTIEKDLSSLVGKMQMAVDYNVASTTAGIVASRNIPSEVSTVTHNNDNGLNVNIESFVNNRKQDVREFAEELEFYRGKLSVGKGGV</sequence>
<dbReference type="InterPro" id="IPR016024">
    <property type="entry name" value="ARM-type_fold"/>
</dbReference>
<accession>A0A4U9RQF1</accession>
<dbReference type="OrthoDB" id="1779742at2"/>
<dbReference type="EMBL" id="LR590481">
    <property type="protein sequence ID" value="VTQ93751.1"/>
    <property type="molecule type" value="Genomic_DNA"/>
</dbReference>
<dbReference type="SUPFAM" id="SSF48371">
    <property type="entry name" value="ARM repeat"/>
    <property type="match status" value="1"/>
</dbReference>
<reference evidence="1 2" key="1">
    <citation type="submission" date="2019-05" db="EMBL/GenBank/DDBJ databases">
        <authorList>
            <consortium name="Pathogen Informatics"/>
        </authorList>
    </citation>
    <scope>NUCLEOTIDE SEQUENCE [LARGE SCALE GENOMIC DNA]</scope>
    <source>
        <strain evidence="1 2">NCTC503</strain>
    </source>
</reference>